<dbReference type="EMBL" id="KN832973">
    <property type="protein sequence ID" value="KIM90556.1"/>
    <property type="molecule type" value="Genomic_DNA"/>
</dbReference>
<evidence type="ECO:0000256" key="1">
    <source>
        <dbReference type="SAM" id="MobiDB-lite"/>
    </source>
</evidence>
<dbReference type="OrthoDB" id="3042827at2759"/>
<feature type="region of interest" description="Disordered" evidence="1">
    <location>
        <begin position="1"/>
        <end position="33"/>
    </location>
</feature>
<feature type="region of interest" description="Disordered" evidence="1">
    <location>
        <begin position="146"/>
        <end position="166"/>
    </location>
</feature>
<feature type="compositionally biased region" description="Acidic residues" evidence="1">
    <location>
        <begin position="150"/>
        <end position="162"/>
    </location>
</feature>
<gene>
    <name evidence="2" type="ORF">PILCRDRAFT_84512</name>
</gene>
<evidence type="ECO:0000313" key="2">
    <source>
        <dbReference type="EMBL" id="KIM90556.1"/>
    </source>
</evidence>
<accession>A0A0C3GIS9</accession>
<dbReference type="AlphaFoldDB" id="A0A0C3GIS9"/>
<name>A0A0C3GIS9_PILCF</name>
<organism evidence="2 3">
    <name type="scientific">Piloderma croceum (strain F 1598)</name>
    <dbReference type="NCBI Taxonomy" id="765440"/>
    <lineage>
        <taxon>Eukaryota</taxon>
        <taxon>Fungi</taxon>
        <taxon>Dikarya</taxon>
        <taxon>Basidiomycota</taxon>
        <taxon>Agaricomycotina</taxon>
        <taxon>Agaricomycetes</taxon>
        <taxon>Agaricomycetidae</taxon>
        <taxon>Atheliales</taxon>
        <taxon>Atheliaceae</taxon>
        <taxon>Piloderma</taxon>
    </lineage>
</organism>
<dbReference type="HOGENOM" id="CLU_997885_0_0_1"/>
<dbReference type="Proteomes" id="UP000054166">
    <property type="component" value="Unassembled WGS sequence"/>
</dbReference>
<keyword evidence="3" id="KW-1185">Reference proteome</keyword>
<protein>
    <submittedName>
        <fullName evidence="2">Uncharacterized protein</fullName>
    </submittedName>
</protein>
<evidence type="ECO:0000313" key="3">
    <source>
        <dbReference type="Proteomes" id="UP000054166"/>
    </source>
</evidence>
<proteinExistence type="predicted"/>
<dbReference type="InParanoid" id="A0A0C3GIS9"/>
<reference evidence="2 3" key="1">
    <citation type="submission" date="2014-04" db="EMBL/GenBank/DDBJ databases">
        <authorList>
            <consortium name="DOE Joint Genome Institute"/>
            <person name="Kuo A."/>
            <person name="Tarkka M."/>
            <person name="Buscot F."/>
            <person name="Kohler A."/>
            <person name="Nagy L.G."/>
            <person name="Floudas D."/>
            <person name="Copeland A."/>
            <person name="Barry K.W."/>
            <person name="Cichocki N."/>
            <person name="Veneault-Fourrey C."/>
            <person name="LaButti K."/>
            <person name="Lindquist E.A."/>
            <person name="Lipzen A."/>
            <person name="Lundell T."/>
            <person name="Morin E."/>
            <person name="Murat C."/>
            <person name="Sun H."/>
            <person name="Tunlid A."/>
            <person name="Henrissat B."/>
            <person name="Grigoriev I.V."/>
            <person name="Hibbett D.S."/>
            <person name="Martin F."/>
            <person name="Nordberg H.P."/>
            <person name="Cantor M.N."/>
            <person name="Hua S.X."/>
        </authorList>
    </citation>
    <scope>NUCLEOTIDE SEQUENCE [LARGE SCALE GENOMIC DNA]</scope>
    <source>
        <strain evidence="2 3">F 1598</strain>
    </source>
</reference>
<reference evidence="3" key="2">
    <citation type="submission" date="2015-01" db="EMBL/GenBank/DDBJ databases">
        <title>Evolutionary Origins and Diversification of the Mycorrhizal Mutualists.</title>
        <authorList>
            <consortium name="DOE Joint Genome Institute"/>
            <consortium name="Mycorrhizal Genomics Consortium"/>
            <person name="Kohler A."/>
            <person name="Kuo A."/>
            <person name="Nagy L.G."/>
            <person name="Floudas D."/>
            <person name="Copeland A."/>
            <person name="Barry K.W."/>
            <person name="Cichocki N."/>
            <person name="Veneault-Fourrey C."/>
            <person name="LaButti K."/>
            <person name="Lindquist E.A."/>
            <person name="Lipzen A."/>
            <person name="Lundell T."/>
            <person name="Morin E."/>
            <person name="Murat C."/>
            <person name="Riley R."/>
            <person name="Ohm R."/>
            <person name="Sun H."/>
            <person name="Tunlid A."/>
            <person name="Henrissat B."/>
            <person name="Grigoriev I.V."/>
            <person name="Hibbett D.S."/>
            <person name="Martin F."/>
        </authorList>
    </citation>
    <scope>NUCLEOTIDE SEQUENCE [LARGE SCALE GENOMIC DNA]</scope>
    <source>
        <strain evidence="3">F 1598</strain>
    </source>
</reference>
<sequence>MKRALTPVSPLSEQTSKKAKVEDDSPSSVPSLVTMKPPGQLLISVLVWDGKPTTICADGESLVDYVGSYKSAATSTLNLQGWDQSDAEKNEVGKRFLLAGTVPDLDNRPLTGPPFHFFEGDLVLGLHPDSLGQNVVQLERPDLPGQTAFDDPEEEEGCEADSTEGLGWRGPYVEALLVKQKRKEHLVGRDTETRWSYDRSWAIDVKLTAQDIYEIDPEEFDSDESESSPAISGYSVLATIERIFVTQKYFETEGFLQDEEASITDVASKSDDDEVRRSG</sequence>